<keyword evidence="2" id="KW-1185">Reference proteome</keyword>
<evidence type="ECO:0000313" key="2">
    <source>
        <dbReference type="Proteomes" id="UP001396334"/>
    </source>
</evidence>
<proteinExistence type="predicted"/>
<dbReference type="Proteomes" id="UP001396334">
    <property type="component" value="Unassembled WGS sequence"/>
</dbReference>
<dbReference type="EMBL" id="JBBPBN010000373">
    <property type="protein sequence ID" value="KAK8487920.1"/>
    <property type="molecule type" value="Genomic_DNA"/>
</dbReference>
<sequence>MATASYQIIIEVCSAYQSSTFTTKVTIHCCPFANLTSLTSIYASQLHWQLSNRASALTYVFMHRATISRGFFLRIYATKGSFLEGFDSYIFQESFKQQFYWKLLRELGQLSNLEIITLGYNAFVGEIPEEFGNLTNLQCLVLAVETCFMTEYGYTRRSFKESVNIVEWTQMEVEKTRRLEEVLDLTIAGQCKHVQEEMGQSRGHNSSKEGPILL</sequence>
<organism evidence="1 2">
    <name type="scientific">Hibiscus sabdariffa</name>
    <name type="common">roselle</name>
    <dbReference type="NCBI Taxonomy" id="183260"/>
    <lineage>
        <taxon>Eukaryota</taxon>
        <taxon>Viridiplantae</taxon>
        <taxon>Streptophyta</taxon>
        <taxon>Embryophyta</taxon>
        <taxon>Tracheophyta</taxon>
        <taxon>Spermatophyta</taxon>
        <taxon>Magnoliopsida</taxon>
        <taxon>eudicotyledons</taxon>
        <taxon>Gunneridae</taxon>
        <taxon>Pentapetalae</taxon>
        <taxon>rosids</taxon>
        <taxon>malvids</taxon>
        <taxon>Malvales</taxon>
        <taxon>Malvaceae</taxon>
        <taxon>Malvoideae</taxon>
        <taxon>Hibiscus</taxon>
    </lineage>
</organism>
<accession>A0ABR2A5L0</accession>
<evidence type="ECO:0000313" key="1">
    <source>
        <dbReference type="EMBL" id="KAK8487920.1"/>
    </source>
</evidence>
<reference evidence="1 2" key="1">
    <citation type="journal article" date="2024" name="G3 (Bethesda)">
        <title>Genome assembly of Hibiscus sabdariffa L. provides insights into metabolisms of medicinal natural products.</title>
        <authorList>
            <person name="Kim T."/>
        </authorList>
    </citation>
    <scope>NUCLEOTIDE SEQUENCE [LARGE SCALE GENOMIC DNA]</scope>
    <source>
        <strain evidence="1">TK-2024</strain>
        <tissue evidence="1">Old leaves</tissue>
    </source>
</reference>
<name>A0ABR2A5L0_9ROSI</name>
<protein>
    <submittedName>
        <fullName evidence="1">Uncharacterized protein</fullName>
    </submittedName>
</protein>
<dbReference type="Gene3D" id="3.80.10.10">
    <property type="entry name" value="Ribonuclease Inhibitor"/>
    <property type="match status" value="1"/>
</dbReference>
<gene>
    <name evidence="1" type="ORF">V6N11_014377</name>
</gene>
<dbReference type="InterPro" id="IPR032675">
    <property type="entry name" value="LRR_dom_sf"/>
</dbReference>
<dbReference type="SUPFAM" id="SSF52058">
    <property type="entry name" value="L domain-like"/>
    <property type="match status" value="1"/>
</dbReference>
<comment type="caution">
    <text evidence="1">The sequence shown here is derived from an EMBL/GenBank/DDBJ whole genome shotgun (WGS) entry which is preliminary data.</text>
</comment>